<organism evidence="1 2">
    <name type="scientific">Sphaerisporangium rufum</name>
    <dbReference type="NCBI Taxonomy" id="1381558"/>
    <lineage>
        <taxon>Bacteria</taxon>
        <taxon>Bacillati</taxon>
        <taxon>Actinomycetota</taxon>
        <taxon>Actinomycetes</taxon>
        <taxon>Streptosporangiales</taxon>
        <taxon>Streptosporangiaceae</taxon>
        <taxon>Sphaerisporangium</taxon>
    </lineage>
</organism>
<sequence length="322" mass="35752">MVFPRDLVVAELPERPVGRAALAVEVRGTLVVLDAETREFVRLPRPVPEASFRSLSADGSRMLLVKDSARSRGGICALTLADGEEQWFATPDERSDQDAMLSPDGTVIATLADSGEEDPGHAVIGVLDPVTGCRRDLWRAEGAASWESGLCWSPDGRWIAATYMIWDVEYDDDALSTVIVDAENGAVRIGPIIRSSLLGNTHSPWVDDDRLAFRRECMDVDQLFVVDVERGEETPGPEFVGHPWGIIDGRFVYQLSSLERWDPEASTFYTTNLDNADRSTLFVIRPRAEIKRFQLALRAFPEALRAARRSTESNRPPNPADR</sequence>
<keyword evidence="2" id="KW-1185">Reference proteome</keyword>
<dbReference type="Proteomes" id="UP000655287">
    <property type="component" value="Unassembled WGS sequence"/>
</dbReference>
<dbReference type="SUPFAM" id="SSF82171">
    <property type="entry name" value="DPP6 N-terminal domain-like"/>
    <property type="match status" value="1"/>
</dbReference>
<proteinExistence type="predicted"/>
<gene>
    <name evidence="1" type="ORF">Sru01_58060</name>
</gene>
<evidence type="ECO:0000313" key="2">
    <source>
        <dbReference type="Proteomes" id="UP000655287"/>
    </source>
</evidence>
<dbReference type="EMBL" id="BOOU01000081">
    <property type="protein sequence ID" value="GII80824.1"/>
    <property type="molecule type" value="Genomic_DNA"/>
</dbReference>
<dbReference type="RefSeq" id="WP_203992129.1">
    <property type="nucleotide sequence ID" value="NZ_BOOU01000081.1"/>
</dbReference>
<dbReference type="InterPro" id="IPR011042">
    <property type="entry name" value="6-blade_b-propeller_TolB-like"/>
</dbReference>
<accession>A0A919R7C5</accession>
<dbReference type="Gene3D" id="2.120.10.30">
    <property type="entry name" value="TolB, C-terminal domain"/>
    <property type="match status" value="1"/>
</dbReference>
<name>A0A919R7C5_9ACTN</name>
<protein>
    <submittedName>
        <fullName evidence="1">Uncharacterized protein</fullName>
    </submittedName>
</protein>
<evidence type="ECO:0000313" key="1">
    <source>
        <dbReference type="EMBL" id="GII80824.1"/>
    </source>
</evidence>
<reference evidence="1" key="1">
    <citation type="submission" date="2021-01" db="EMBL/GenBank/DDBJ databases">
        <title>Whole genome shotgun sequence of Sphaerisporangium rufum NBRC 109079.</title>
        <authorList>
            <person name="Komaki H."/>
            <person name="Tamura T."/>
        </authorList>
    </citation>
    <scope>NUCLEOTIDE SEQUENCE</scope>
    <source>
        <strain evidence="1">NBRC 109079</strain>
    </source>
</reference>
<comment type="caution">
    <text evidence="1">The sequence shown here is derived from an EMBL/GenBank/DDBJ whole genome shotgun (WGS) entry which is preliminary data.</text>
</comment>
<dbReference type="AlphaFoldDB" id="A0A919R7C5"/>